<dbReference type="Pfam" id="PF07690">
    <property type="entry name" value="MFS_1"/>
    <property type="match status" value="1"/>
</dbReference>
<evidence type="ECO:0000256" key="2">
    <source>
        <dbReference type="ARBA" id="ARBA00022475"/>
    </source>
</evidence>
<dbReference type="GO" id="GO:0005886">
    <property type="term" value="C:plasma membrane"/>
    <property type="evidence" value="ECO:0007669"/>
    <property type="project" value="UniProtKB-SubCell"/>
</dbReference>
<feature type="transmembrane region" description="Helical" evidence="6">
    <location>
        <begin position="134"/>
        <end position="157"/>
    </location>
</feature>
<feature type="transmembrane region" description="Helical" evidence="6">
    <location>
        <begin position="296"/>
        <end position="318"/>
    </location>
</feature>
<comment type="caution">
    <text evidence="7">The sequence shown here is derived from an EMBL/GenBank/DDBJ whole genome shotgun (WGS) entry which is preliminary data.</text>
</comment>
<keyword evidence="3 6" id="KW-0812">Transmembrane</keyword>
<feature type="transmembrane region" description="Helical" evidence="6">
    <location>
        <begin position="49"/>
        <end position="67"/>
    </location>
</feature>
<dbReference type="GO" id="GO:0022857">
    <property type="term" value="F:transmembrane transporter activity"/>
    <property type="evidence" value="ECO:0007669"/>
    <property type="project" value="InterPro"/>
</dbReference>
<evidence type="ECO:0000256" key="5">
    <source>
        <dbReference type="ARBA" id="ARBA00023136"/>
    </source>
</evidence>
<gene>
    <name evidence="7" type="ORF">GTP44_07795</name>
</gene>
<feature type="transmembrane region" description="Helical" evidence="6">
    <location>
        <begin position="163"/>
        <end position="185"/>
    </location>
</feature>
<feature type="transmembrane region" description="Helical" evidence="6">
    <location>
        <begin position="15"/>
        <end position="37"/>
    </location>
</feature>
<protein>
    <submittedName>
        <fullName evidence="7">MFS transporter</fullName>
    </submittedName>
</protein>
<dbReference type="PANTHER" id="PTHR43124:SF10">
    <property type="entry name" value="PURINE EFFLUX PUMP PBUE"/>
    <property type="match status" value="1"/>
</dbReference>
<evidence type="ECO:0000313" key="8">
    <source>
        <dbReference type="Proteomes" id="UP000474565"/>
    </source>
</evidence>
<dbReference type="InterPro" id="IPR011701">
    <property type="entry name" value="MFS"/>
</dbReference>
<feature type="transmembrane region" description="Helical" evidence="6">
    <location>
        <begin position="79"/>
        <end position="96"/>
    </location>
</feature>
<keyword evidence="5 6" id="KW-0472">Membrane</keyword>
<keyword evidence="2" id="KW-1003">Cell membrane</keyword>
<dbReference type="InterPro" id="IPR050189">
    <property type="entry name" value="MFS_Efflux_Transporters"/>
</dbReference>
<evidence type="ECO:0000256" key="1">
    <source>
        <dbReference type="ARBA" id="ARBA00004651"/>
    </source>
</evidence>
<dbReference type="EMBL" id="WWCP01000006">
    <property type="protein sequence ID" value="MYM81860.1"/>
    <property type="molecule type" value="Genomic_DNA"/>
</dbReference>
<dbReference type="InterPro" id="IPR036259">
    <property type="entry name" value="MFS_trans_sf"/>
</dbReference>
<evidence type="ECO:0000256" key="6">
    <source>
        <dbReference type="SAM" id="Phobius"/>
    </source>
</evidence>
<feature type="transmembrane region" description="Helical" evidence="6">
    <location>
        <begin position="272"/>
        <end position="290"/>
    </location>
</feature>
<reference evidence="7 8" key="1">
    <citation type="submission" date="2019-12" db="EMBL/GenBank/DDBJ databases">
        <title>Novel species isolated from a subtropical stream in China.</title>
        <authorList>
            <person name="Lu H."/>
        </authorList>
    </citation>
    <scope>NUCLEOTIDE SEQUENCE [LARGE SCALE GENOMIC DNA]</scope>
    <source>
        <strain evidence="7 8">FT50W</strain>
    </source>
</reference>
<dbReference type="AlphaFoldDB" id="A0A6L8MFT9"/>
<feature type="transmembrane region" description="Helical" evidence="6">
    <location>
        <begin position="330"/>
        <end position="349"/>
    </location>
</feature>
<name>A0A6L8MFT9_9BURK</name>
<sequence length="387" mass="39012">MNNQTRLNERWPGRLALMVAHCAGMVDLVALPVWVGALISHYGLTPQRAGALATLFLLGAVAASLFWSPRFHRARPARVAPCGFALAALAFVGLAGTGDFMLMALLHALAGAAAGSALSMTHGSMGRSRNPHRMFALAGMALGVFAIAFLGLTPGLVATAGGAALFLVFAGVMLVAAAVAAVAFPTGDAAATGAGHAAPEGRLSNAVWFAALGIACMGLVQAMLFSFLERIGVDRGFTPAAVTGVLIALGFVNLLPAPLAALLQQRWPARRVVLGGPVAQAALALTIATSSGYLPYAIAGALFAAVMIFTHTFAFGLVAQLDPGGRALSATPAMLMVGAAIGPLLGGTLVQHAGYGMLGSAAVALAVLAVYCFAQAGRHPATAAAPT</sequence>
<evidence type="ECO:0000313" key="7">
    <source>
        <dbReference type="EMBL" id="MYM81860.1"/>
    </source>
</evidence>
<feature type="transmembrane region" description="Helical" evidence="6">
    <location>
        <begin position="355"/>
        <end position="374"/>
    </location>
</feature>
<accession>A0A6L8MFT9</accession>
<organism evidence="7 8">
    <name type="scientific">Duganella lactea</name>
    <dbReference type="NCBI Taxonomy" id="2692173"/>
    <lineage>
        <taxon>Bacteria</taxon>
        <taxon>Pseudomonadati</taxon>
        <taxon>Pseudomonadota</taxon>
        <taxon>Betaproteobacteria</taxon>
        <taxon>Burkholderiales</taxon>
        <taxon>Oxalobacteraceae</taxon>
        <taxon>Telluria group</taxon>
        <taxon>Duganella</taxon>
    </lineage>
</organism>
<feature type="transmembrane region" description="Helical" evidence="6">
    <location>
        <begin position="206"/>
        <end position="228"/>
    </location>
</feature>
<dbReference type="SUPFAM" id="SSF103473">
    <property type="entry name" value="MFS general substrate transporter"/>
    <property type="match status" value="1"/>
</dbReference>
<evidence type="ECO:0000256" key="3">
    <source>
        <dbReference type="ARBA" id="ARBA00022692"/>
    </source>
</evidence>
<feature type="transmembrane region" description="Helical" evidence="6">
    <location>
        <begin position="240"/>
        <end position="263"/>
    </location>
</feature>
<proteinExistence type="predicted"/>
<keyword evidence="4 6" id="KW-1133">Transmembrane helix</keyword>
<comment type="subcellular location">
    <subcellularLocation>
        <location evidence="1">Cell membrane</location>
        <topology evidence="1">Multi-pass membrane protein</topology>
    </subcellularLocation>
</comment>
<dbReference type="Proteomes" id="UP000474565">
    <property type="component" value="Unassembled WGS sequence"/>
</dbReference>
<dbReference type="PANTHER" id="PTHR43124">
    <property type="entry name" value="PURINE EFFLUX PUMP PBUE"/>
    <property type="match status" value="1"/>
</dbReference>
<dbReference type="Gene3D" id="1.20.1250.20">
    <property type="entry name" value="MFS general substrate transporter like domains"/>
    <property type="match status" value="2"/>
</dbReference>
<dbReference type="RefSeq" id="WP_161018983.1">
    <property type="nucleotide sequence ID" value="NZ_WWCP01000006.1"/>
</dbReference>
<evidence type="ECO:0000256" key="4">
    <source>
        <dbReference type="ARBA" id="ARBA00022989"/>
    </source>
</evidence>